<keyword evidence="2" id="KW-1185">Reference proteome</keyword>
<dbReference type="OMA" id="ETHADIM"/>
<dbReference type="EMBL" id="CAJJDM010000093">
    <property type="protein sequence ID" value="CAD8092315.1"/>
    <property type="molecule type" value="Genomic_DNA"/>
</dbReference>
<reference evidence="1" key="1">
    <citation type="submission" date="2021-01" db="EMBL/GenBank/DDBJ databases">
        <authorList>
            <consortium name="Genoscope - CEA"/>
            <person name="William W."/>
        </authorList>
    </citation>
    <scope>NUCLEOTIDE SEQUENCE</scope>
</reference>
<name>A0A8S1NSM4_PARPR</name>
<gene>
    <name evidence="1" type="ORF">PPRIM_AZ9-3.1.T0900113</name>
</gene>
<dbReference type="Proteomes" id="UP000688137">
    <property type="component" value="Unassembled WGS sequence"/>
</dbReference>
<organism evidence="1 2">
    <name type="scientific">Paramecium primaurelia</name>
    <dbReference type="NCBI Taxonomy" id="5886"/>
    <lineage>
        <taxon>Eukaryota</taxon>
        <taxon>Sar</taxon>
        <taxon>Alveolata</taxon>
        <taxon>Ciliophora</taxon>
        <taxon>Intramacronucleata</taxon>
        <taxon>Oligohymenophorea</taxon>
        <taxon>Peniculida</taxon>
        <taxon>Parameciidae</taxon>
        <taxon>Paramecium</taxon>
    </lineage>
</organism>
<comment type="caution">
    <text evidence="1">The sequence shown here is derived from an EMBL/GenBank/DDBJ whole genome shotgun (WGS) entry which is preliminary data.</text>
</comment>
<protein>
    <submittedName>
        <fullName evidence="1">Uncharacterized protein</fullName>
    </submittedName>
</protein>
<proteinExistence type="predicted"/>
<sequence>MINTLLKQASQNLQKITKQMLPFLKLLVETHADIMLVQNMDNQHGQNMQLINKLINRSEIFIVEIRKMLLEFDKQKKLNFDIQKKIIESNFQEFELEQETSMIQIWRKQTWFIDVQNALDDIYNDKNISKIDKLIDDAETF</sequence>
<accession>A0A8S1NSM4</accession>
<dbReference type="AlphaFoldDB" id="A0A8S1NSM4"/>
<evidence type="ECO:0000313" key="1">
    <source>
        <dbReference type="EMBL" id="CAD8092315.1"/>
    </source>
</evidence>
<evidence type="ECO:0000313" key="2">
    <source>
        <dbReference type="Proteomes" id="UP000688137"/>
    </source>
</evidence>